<dbReference type="AlphaFoldDB" id="A0A2W5TEF0"/>
<name>A0A2W5TEF0_9BACT</name>
<organism evidence="1 2">
    <name type="scientific">Archangium gephyra</name>
    <dbReference type="NCBI Taxonomy" id="48"/>
    <lineage>
        <taxon>Bacteria</taxon>
        <taxon>Pseudomonadati</taxon>
        <taxon>Myxococcota</taxon>
        <taxon>Myxococcia</taxon>
        <taxon>Myxococcales</taxon>
        <taxon>Cystobacterineae</taxon>
        <taxon>Archangiaceae</taxon>
        <taxon>Archangium</taxon>
    </lineage>
</organism>
<proteinExistence type="predicted"/>
<evidence type="ECO:0000313" key="1">
    <source>
        <dbReference type="EMBL" id="PZR10806.1"/>
    </source>
</evidence>
<reference evidence="1 2" key="1">
    <citation type="submission" date="2017-08" db="EMBL/GenBank/DDBJ databases">
        <title>Infants hospitalized years apart are colonized by the same room-sourced microbial strains.</title>
        <authorList>
            <person name="Brooks B."/>
            <person name="Olm M.R."/>
            <person name="Firek B.A."/>
            <person name="Baker R."/>
            <person name="Thomas B.C."/>
            <person name="Morowitz M.J."/>
            <person name="Banfield J.F."/>
        </authorList>
    </citation>
    <scope>NUCLEOTIDE SEQUENCE [LARGE SCALE GENOMIC DNA]</scope>
    <source>
        <strain evidence="1">S2_003_000_R2_14</strain>
    </source>
</reference>
<dbReference type="Proteomes" id="UP000249061">
    <property type="component" value="Unassembled WGS sequence"/>
</dbReference>
<gene>
    <name evidence="1" type="ORF">DI536_19215</name>
</gene>
<protein>
    <submittedName>
        <fullName evidence="1">Uncharacterized protein</fullName>
    </submittedName>
</protein>
<accession>A0A2W5TEF0</accession>
<comment type="caution">
    <text evidence="1">The sequence shown here is derived from an EMBL/GenBank/DDBJ whole genome shotgun (WGS) entry which is preliminary data.</text>
</comment>
<evidence type="ECO:0000313" key="2">
    <source>
        <dbReference type="Proteomes" id="UP000249061"/>
    </source>
</evidence>
<dbReference type="EMBL" id="QFQP01000016">
    <property type="protein sequence ID" value="PZR10806.1"/>
    <property type="molecule type" value="Genomic_DNA"/>
</dbReference>
<sequence>MVLAQNQRPLPREAPQTFIATAPRVHVLAHESLETDRLRELARPGVTLWLRTDSNTLKKSTVENLQRFDSVWVQLRAPLKPVDAAVFSKIPKAGAWLDASALALVGRLPGARRVAVTIDGAPDFEAIRRARPAEVRWAPGAGLDLLAWSQFRSLPGRRILSAAPGALLPVSCAERTSADPSVELHVATLLALSSDVFPCGQGTRVVIQPSIEPWLLQSILVRDPSVELVIDVGGDRTRALGARELLEKLQVGPAR</sequence>